<feature type="transmembrane region" description="Helical" evidence="8">
    <location>
        <begin position="106"/>
        <end position="124"/>
    </location>
</feature>
<keyword evidence="3" id="KW-0813">Transport</keyword>
<proteinExistence type="inferred from homology"/>
<comment type="similarity">
    <text evidence="2 8">Belongs to the 4-toluene sulfonate uptake permease (TSUP) (TC 2.A.102) family.</text>
</comment>
<dbReference type="KEGG" id="mmaa:FR932_01595"/>
<dbReference type="RefSeq" id="WP_019440923.1">
    <property type="nucleotide sequence ID" value="NZ_ALOE01000011.1"/>
</dbReference>
<keyword evidence="7 8" id="KW-0472">Membrane</keyword>
<evidence type="ECO:0000256" key="2">
    <source>
        <dbReference type="ARBA" id="ARBA00009142"/>
    </source>
</evidence>
<dbReference type="PANTHER" id="PTHR30269">
    <property type="entry name" value="TRANSMEMBRANE PROTEIN YFCA"/>
    <property type="match status" value="1"/>
</dbReference>
<feature type="transmembrane region" description="Helical" evidence="8">
    <location>
        <begin position="136"/>
        <end position="152"/>
    </location>
</feature>
<organism evidence="9 10">
    <name type="scientific">Moritella marina ATCC 15381</name>
    <dbReference type="NCBI Taxonomy" id="1202962"/>
    <lineage>
        <taxon>Bacteria</taxon>
        <taxon>Pseudomonadati</taxon>
        <taxon>Pseudomonadota</taxon>
        <taxon>Gammaproteobacteria</taxon>
        <taxon>Alteromonadales</taxon>
        <taxon>Moritellaceae</taxon>
        <taxon>Moritella</taxon>
    </lineage>
</organism>
<reference evidence="9 10" key="1">
    <citation type="submission" date="2019-09" db="EMBL/GenBank/DDBJ databases">
        <title>Hybrid Assembly of the complete Genome of the Deep-Sea Bacterium Moritella marina from long Nanopore and Illumina reads.</title>
        <authorList>
            <person name="Magin S."/>
            <person name="Georgoulis A."/>
            <person name="Papadimitriou K."/>
            <person name="Iliakis G."/>
            <person name="Vorgias C.E."/>
        </authorList>
    </citation>
    <scope>NUCLEOTIDE SEQUENCE [LARGE SCALE GENOMIC DNA]</scope>
    <source>
        <strain evidence="9 10">MP-1</strain>
    </source>
</reference>
<dbReference type="AlphaFoldDB" id="A0A5J6WHA7"/>
<comment type="subcellular location">
    <subcellularLocation>
        <location evidence="1 8">Cell membrane</location>
        <topology evidence="1 8">Multi-pass membrane protein</topology>
    </subcellularLocation>
</comment>
<evidence type="ECO:0000256" key="4">
    <source>
        <dbReference type="ARBA" id="ARBA00022475"/>
    </source>
</evidence>
<feature type="transmembrane region" description="Helical" evidence="8">
    <location>
        <begin position="32"/>
        <end position="52"/>
    </location>
</feature>
<dbReference type="Proteomes" id="UP000327424">
    <property type="component" value="Chromosome"/>
</dbReference>
<keyword evidence="5 8" id="KW-0812">Transmembrane</keyword>
<keyword evidence="4 8" id="KW-1003">Cell membrane</keyword>
<dbReference type="PANTHER" id="PTHR30269:SF0">
    <property type="entry name" value="MEMBRANE TRANSPORTER PROTEIN YFCA-RELATED"/>
    <property type="match status" value="1"/>
</dbReference>
<evidence type="ECO:0000313" key="10">
    <source>
        <dbReference type="Proteomes" id="UP000327424"/>
    </source>
</evidence>
<evidence type="ECO:0000256" key="1">
    <source>
        <dbReference type="ARBA" id="ARBA00004651"/>
    </source>
</evidence>
<dbReference type="InterPro" id="IPR052017">
    <property type="entry name" value="TSUP"/>
</dbReference>
<feature type="transmembrane region" description="Helical" evidence="8">
    <location>
        <begin position="241"/>
        <end position="259"/>
    </location>
</feature>
<feature type="transmembrane region" description="Helical" evidence="8">
    <location>
        <begin position="158"/>
        <end position="175"/>
    </location>
</feature>
<name>A0A5J6WHA7_MORMI</name>
<evidence type="ECO:0000313" key="9">
    <source>
        <dbReference type="EMBL" id="QFI36618.1"/>
    </source>
</evidence>
<evidence type="ECO:0000256" key="5">
    <source>
        <dbReference type="ARBA" id="ARBA00022692"/>
    </source>
</evidence>
<gene>
    <name evidence="9" type="ORF">FR932_01595</name>
</gene>
<evidence type="ECO:0000256" key="6">
    <source>
        <dbReference type="ARBA" id="ARBA00022989"/>
    </source>
</evidence>
<sequence length="260" mass="27678">MEIFGSDITLWILLALMTSALAAGFIDSVAGGGGLILVPSFILAGLPPQLALGQEKIVSTLGTIAAIRNFVKNKKVIWNAVASGIPAGLVGAYLGAEAILYFDPDTVGKIILGMLPIGIIISFIPKQDNRHSEQVVNTKVIYFGVPLAVFVIGFYDGFFGPGTGSFLILVLHYLLKFDLVSASATSKLFNFTSNIGALIAFMLAGKLLYMLALPLVLMNLIGNHLGSVSAMKFGPDFVRKTLSASLMLLMVSLGYKFLLM</sequence>
<dbReference type="Pfam" id="PF01925">
    <property type="entry name" value="TauE"/>
    <property type="match status" value="1"/>
</dbReference>
<evidence type="ECO:0000256" key="7">
    <source>
        <dbReference type="ARBA" id="ARBA00023136"/>
    </source>
</evidence>
<protein>
    <recommendedName>
        <fullName evidence="8">Probable membrane transporter protein</fullName>
    </recommendedName>
</protein>
<evidence type="ECO:0000256" key="3">
    <source>
        <dbReference type="ARBA" id="ARBA00022448"/>
    </source>
</evidence>
<dbReference type="EMBL" id="CP044399">
    <property type="protein sequence ID" value="QFI36618.1"/>
    <property type="molecule type" value="Genomic_DNA"/>
</dbReference>
<keyword evidence="6 8" id="KW-1133">Transmembrane helix</keyword>
<dbReference type="OrthoDB" id="554695at2"/>
<dbReference type="GO" id="GO:0005886">
    <property type="term" value="C:plasma membrane"/>
    <property type="evidence" value="ECO:0007669"/>
    <property type="project" value="UniProtKB-SubCell"/>
</dbReference>
<accession>A0A5J6WHA7</accession>
<feature type="transmembrane region" description="Helical" evidence="8">
    <location>
        <begin position="76"/>
        <end position="94"/>
    </location>
</feature>
<keyword evidence="10" id="KW-1185">Reference proteome</keyword>
<evidence type="ECO:0000256" key="8">
    <source>
        <dbReference type="RuleBase" id="RU363041"/>
    </source>
</evidence>
<dbReference type="InterPro" id="IPR002781">
    <property type="entry name" value="TM_pro_TauE-like"/>
</dbReference>
<feature type="transmembrane region" description="Helical" evidence="8">
    <location>
        <begin position="195"/>
        <end position="221"/>
    </location>
</feature>